<comment type="caution">
    <text evidence="8">The sequence shown here is derived from an EMBL/GenBank/DDBJ whole genome shotgun (WGS) entry which is preliminary data.</text>
</comment>
<evidence type="ECO:0000256" key="2">
    <source>
        <dbReference type="ARBA" id="ARBA00022475"/>
    </source>
</evidence>
<evidence type="ECO:0000256" key="6">
    <source>
        <dbReference type="SAM" id="Phobius"/>
    </source>
</evidence>
<protein>
    <recommendedName>
        <fullName evidence="7">Acyltransferase 3 domain-containing protein</fullName>
    </recommendedName>
</protein>
<dbReference type="InterPro" id="IPR002656">
    <property type="entry name" value="Acyl_transf_3_dom"/>
</dbReference>
<dbReference type="GO" id="GO:0016413">
    <property type="term" value="F:O-acetyltransferase activity"/>
    <property type="evidence" value="ECO:0007669"/>
    <property type="project" value="TreeGrafter"/>
</dbReference>
<feature type="transmembrane region" description="Helical" evidence="6">
    <location>
        <begin position="199"/>
        <end position="217"/>
    </location>
</feature>
<feature type="transmembrane region" description="Helical" evidence="6">
    <location>
        <begin position="7"/>
        <end position="28"/>
    </location>
</feature>
<evidence type="ECO:0000256" key="5">
    <source>
        <dbReference type="ARBA" id="ARBA00023136"/>
    </source>
</evidence>
<dbReference type="Pfam" id="PF01757">
    <property type="entry name" value="Acyl_transf_3"/>
    <property type="match status" value="1"/>
</dbReference>
<evidence type="ECO:0000256" key="4">
    <source>
        <dbReference type="ARBA" id="ARBA00022989"/>
    </source>
</evidence>
<dbReference type="PANTHER" id="PTHR40074">
    <property type="entry name" value="O-ACETYLTRANSFERASE WECH"/>
    <property type="match status" value="1"/>
</dbReference>
<feature type="transmembrane region" description="Helical" evidence="6">
    <location>
        <begin position="229"/>
        <end position="248"/>
    </location>
</feature>
<keyword evidence="2" id="KW-1003">Cell membrane</keyword>
<keyword evidence="5 6" id="KW-0472">Membrane</keyword>
<proteinExistence type="predicted"/>
<organism evidence="8">
    <name type="scientific">bioreactor metagenome</name>
    <dbReference type="NCBI Taxonomy" id="1076179"/>
    <lineage>
        <taxon>unclassified sequences</taxon>
        <taxon>metagenomes</taxon>
        <taxon>ecological metagenomes</taxon>
    </lineage>
</organism>
<evidence type="ECO:0000256" key="1">
    <source>
        <dbReference type="ARBA" id="ARBA00004651"/>
    </source>
</evidence>
<feature type="transmembrane region" description="Helical" evidence="6">
    <location>
        <begin position="155"/>
        <end position="179"/>
    </location>
</feature>
<keyword evidence="4 6" id="KW-1133">Transmembrane helix</keyword>
<dbReference type="GO" id="GO:0009246">
    <property type="term" value="P:enterobacterial common antigen biosynthetic process"/>
    <property type="evidence" value="ECO:0007669"/>
    <property type="project" value="TreeGrafter"/>
</dbReference>
<dbReference type="GO" id="GO:0005886">
    <property type="term" value="C:plasma membrane"/>
    <property type="evidence" value="ECO:0007669"/>
    <property type="project" value="UniProtKB-SubCell"/>
</dbReference>
<feature type="transmembrane region" description="Helical" evidence="6">
    <location>
        <begin position="86"/>
        <end position="103"/>
    </location>
</feature>
<dbReference type="EMBL" id="VSSQ01000227">
    <property type="protein sequence ID" value="MPL86760.1"/>
    <property type="molecule type" value="Genomic_DNA"/>
</dbReference>
<evidence type="ECO:0000256" key="3">
    <source>
        <dbReference type="ARBA" id="ARBA00022692"/>
    </source>
</evidence>
<keyword evidence="3 6" id="KW-0812">Transmembrane</keyword>
<feature type="transmembrane region" description="Helical" evidence="6">
    <location>
        <begin position="306"/>
        <end position="323"/>
    </location>
</feature>
<feature type="domain" description="Acyltransferase 3" evidence="7">
    <location>
        <begin position="8"/>
        <end position="352"/>
    </location>
</feature>
<name>A0A644V5Z4_9ZZZZ</name>
<reference evidence="8" key="1">
    <citation type="submission" date="2019-08" db="EMBL/GenBank/DDBJ databases">
        <authorList>
            <person name="Kucharzyk K."/>
            <person name="Murdoch R.W."/>
            <person name="Higgins S."/>
            <person name="Loffler F."/>
        </authorList>
    </citation>
    <scope>NUCLEOTIDE SEQUENCE</scope>
</reference>
<feature type="transmembrane region" description="Helical" evidence="6">
    <location>
        <begin position="268"/>
        <end position="286"/>
    </location>
</feature>
<dbReference type="PANTHER" id="PTHR40074:SF2">
    <property type="entry name" value="O-ACETYLTRANSFERASE WECH"/>
    <property type="match status" value="1"/>
</dbReference>
<gene>
    <name evidence="8" type="ORF">SDC9_32747</name>
</gene>
<accession>A0A644V5Z4</accession>
<feature type="transmembrane region" description="Helical" evidence="6">
    <location>
        <begin position="335"/>
        <end position="353"/>
    </location>
</feature>
<sequence>MKERNVIFDNLRGICMLGVIAIHTGSYVMDSATASEHIFMLLEVLSRYSVPAFFFISGYGLFYTYALDKPFAYWSFIKKRLTSIGVPYVIWSLLYSAVYSFAYHDPQNWSLGELLFKLFFGTAVYHIYFLVILMWFYILFPLWRKLMLFMEKCNLKLSIPLLFLAQLYLYKLSAHFWGYPDWILKNNIIYNLFQYRLNYFPFFYLFIFMLGGIIALHYKIFISFIRNHFTLITVVFLLSASVNAAVFYRHFYKWNMDLEDIVNTLQQLSLYGLTYTVAALFFFCALLEKYKNKELSWLQKLSERSFLIYLVHPFIMDQLYTLLKFTGVPFTLVPMQIFYLAIVIISYFIAVGIHKTVKTIKI</sequence>
<evidence type="ECO:0000313" key="8">
    <source>
        <dbReference type="EMBL" id="MPL86760.1"/>
    </source>
</evidence>
<dbReference type="AlphaFoldDB" id="A0A644V5Z4"/>
<comment type="subcellular location">
    <subcellularLocation>
        <location evidence="1">Cell membrane</location>
        <topology evidence="1">Multi-pass membrane protein</topology>
    </subcellularLocation>
</comment>
<evidence type="ECO:0000259" key="7">
    <source>
        <dbReference type="Pfam" id="PF01757"/>
    </source>
</evidence>
<feature type="transmembrane region" description="Helical" evidence="6">
    <location>
        <begin position="123"/>
        <end position="143"/>
    </location>
</feature>
<feature type="transmembrane region" description="Helical" evidence="6">
    <location>
        <begin position="48"/>
        <end position="66"/>
    </location>
</feature>